<dbReference type="Pfam" id="PF01547">
    <property type="entry name" value="SBP_bac_1"/>
    <property type="match status" value="1"/>
</dbReference>
<dbReference type="SUPFAM" id="SSF53850">
    <property type="entry name" value="Periplasmic binding protein-like II"/>
    <property type="match status" value="1"/>
</dbReference>
<dbReference type="PANTHER" id="PTHR43649:SF34">
    <property type="entry name" value="ABC TRANSPORTER PERIPLASMIC-BINDING PROTEIN YCJN-RELATED"/>
    <property type="match status" value="1"/>
</dbReference>
<dbReference type="RefSeq" id="WP_106771833.1">
    <property type="nucleotide sequence ID" value="NZ_PXYK01000007.1"/>
</dbReference>
<dbReference type="PANTHER" id="PTHR43649">
    <property type="entry name" value="ARABINOSE-BINDING PROTEIN-RELATED"/>
    <property type="match status" value="1"/>
</dbReference>
<proteinExistence type="inferred from homology"/>
<dbReference type="EMBL" id="PXYK01000007">
    <property type="protein sequence ID" value="PSJ61725.1"/>
    <property type="molecule type" value="Genomic_DNA"/>
</dbReference>
<accession>A0A2P7SH57</accession>
<name>A0A2P7SH57_9HYPH</name>
<dbReference type="OrthoDB" id="9812682at2"/>
<dbReference type="InterPro" id="IPR050490">
    <property type="entry name" value="Bact_solute-bd_prot1"/>
</dbReference>
<feature type="signal peptide" evidence="6">
    <location>
        <begin position="1"/>
        <end position="24"/>
    </location>
</feature>
<sequence length="451" mass="49059">MTNLLRKSLLAAAFMASTAPAALAQECNDADRVPITWSTIAGFYTDAMAKLVSGFEAKHCVKVNVVNIDNSQLYNKQVIEMVGETGAYDVVTLETSEKAEFAENGFILPMTDYFADKKAQLDDVAPTLAALTTQYKNDTWGLPYYTYTAGYIYRADLFEDAGEKEAFKAKYGYDLAAPTTWAQHRDIAEFFTRKKGDKLKGEELTKDFYGIGMMAGPFPEIQDEMSGVLWSQGSDWLTDEGKVPVDAVEKAMNDYLALLKFAPPAALTVTYDGVMNQMKDGQIAQTYSFFLDQWPNAVQTETSVPGARMGVAEAPEKKAYIGGFLLAVSASSAHPKEAMDFVAYIGGHDAQAEFAKAGGTSTLMSVLSDPQFADPANRTKTGHFSTLLTIFDSMKGFRSNLFDTPFGAKIYNTMQIPLQAAAAGQIDARQAAEQLAESVDQICGGPCPIGK</sequence>
<keyword evidence="3" id="KW-0813">Transport</keyword>
<keyword evidence="5" id="KW-0574">Periplasm</keyword>
<dbReference type="AlphaFoldDB" id="A0A2P7SH57"/>
<evidence type="ECO:0000256" key="1">
    <source>
        <dbReference type="ARBA" id="ARBA00004418"/>
    </source>
</evidence>
<comment type="similarity">
    <text evidence="2">Belongs to the bacterial solute-binding protein 1 family.</text>
</comment>
<evidence type="ECO:0000313" key="7">
    <source>
        <dbReference type="EMBL" id="PSJ61725.1"/>
    </source>
</evidence>
<dbReference type="Gene3D" id="3.40.190.10">
    <property type="entry name" value="Periplasmic binding protein-like II"/>
    <property type="match status" value="2"/>
</dbReference>
<reference evidence="7 8" key="1">
    <citation type="submission" date="2018-03" db="EMBL/GenBank/DDBJ databases">
        <title>The draft genome of Mesorhizobium sp. 6GN-30.</title>
        <authorList>
            <person name="Liu L."/>
            <person name="Li L."/>
            <person name="Wang T."/>
            <person name="Zhang X."/>
            <person name="Liang L."/>
        </authorList>
    </citation>
    <scope>NUCLEOTIDE SEQUENCE [LARGE SCALE GENOMIC DNA]</scope>
    <source>
        <strain evidence="7 8">6GN30</strain>
    </source>
</reference>
<keyword evidence="8" id="KW-1185">Reference proteome</keyword>
<evidence type="ECO:0000256" key="6">
    <source>
        <dbReference type="SAM" id="SignalP"/>
    </source>
</evidence>
<dbReference type="Proteomes" id="UP000241229">
    <property type="component" value="Unassembled WGS sequence"/>
</dbReference>
<organism evidence="7 8">
    <name type="scientific">Kumtagia ephedrae</name>
    <dbReference type="NCBI Taxonomy" id="2116701"/>
    <lineage>
        <taxon>Bacteria</taxon>
        <taxon>Pseudomonadati</taxon>
        <taxon>Pseudomonadota</taxon>
        <taxon>Alphaproteobacteria</taxon>
        <taxon>Hyphomicrobiales</taxon>
        <taxon>Phyllobacteriaceae</taxon>
        <taxon>Kumtagia</taxon>
    </lineage>
</organism>
<evidence type="ECO:0000256" key="5">
    <source>
        <dbReference type="ARBA" id="ARBA00022764"/>
    </source>
</evidence>
<evidence type="ECO:0000256" key="4">
    <source>
        <dbReference type="ARBA" id="ARBA00022729"/>
    </source>
</evidence>
<protein>
    <submittedName>
        <fullName evidence="7">ABC transporter substrate-binding protein</fullName>
    </submittedName>
</protein>
<evidence type="ECO:0000313" key="8">
    <source>
        <dbReference type="Proteomes" id="UP000241229"/>
    </source>
</evidence>
<feature type="chain" id="PRO_5015118324" evidence="6">
    <location>
        <begin position="25"/>
        <end position="451"/>
    </location>
</feature>
<gene>
    <name evidence="7" type="ORF">C7I84_08965</name>
</gene>
<comment type="subcellular location">
    <subcellularLocation>
        <location evidence="1">Periplasm</location>
    </subcellularLocation>
</comment>
<evidence type="ECO:0000256" key="3">
    <source>
        <dbReference type="ARBA" id="ARBA00022448"/>
    </source>
</evidence>
<comment type="caution">
    <text evidence="7">The sequence shown here is derived from an EMBL/GenBank/DDBJ whole genome shotgun (WGS) entry which is preliminary data.</text>
</comment>
<keyword evidence="4 6" id="KW-0732">Signal</keyword>
<dbReference type="GO" id="GO:0042597">
    <property type="term" value="C:periplasmic space"/>
    <property type="evidence" value="ECO:0007669"/>
    <property type="project" value="UniProtKB-SubCell"/>
</dbReference>
<evidence type="ECO:0000256" key="2">
    <source>
        <dbReference type="ARBA" id="ARBA00008520"/>
    </source>
</evidence>
<dbReference type="InterPro" id="IPR006059">
    <property type="entry name" value="SBP"/>
</dbReference>